<keyword evidence="3" id="KW-0472">Membrane</keyword>
<evidence type="ECO:0000313" key="5">
    <source>
        <dbReference type="EMBL" id="QBE94796.1"/>
    </source>
</evidence>
<gene>
    <name evidence="5" type="ORF">PMF13cell1_00289</name>
</gene>
<dbReference type="KEGG" id="bpro:PMF13cell1_00289"/>
<dbReference type="Proteomes" id="UP000289794">
    <property type="component" value="Chromosome"/>
</dbReference>
<dbReference type="RefSeq" id="WP_130179571.1">
    <property type="nucleotide sequence ID" value="NZ_CP035945.1"/>
</dbReference>
<organism evidence="5 6">
    <name type="scientific">Blautia producta</name>
    <dbReference type="NCBI Taxonomy" id="33035"/>
    <lineage>
        <taxon>Bacteria</taxon>
        <taxon>Bacillati</taxon>
        <taxon>Bacillota</taxon>
        <taxon>Clostridia</taxon>
        <taxon>Lachnospirales</taxon>
        <taxon>Lachnospiraceae</taxon>
        <taxon>Blautia</taxon>
    </lineage>
</organism>
<comment type="similarity">
    <text evidence="1">Belongs to the zinc-associated anti-sigma factor (ZAS) superfamily. Anti-sigma-W factor family.</text>
</comment>
<dbReference type="Pfam" id="PF13490">
    <property type="entry name" value="zf-HC2"/>
    <property type="match status" value="1"/>
</dbReference>
<dbReference type="InterPro" id="IPR041916">
    <property type="entry name" value="Anti_sigma_zinc_sf"/>
</dbReference>
<dbReference type="Gene3D" id="1.10.10.1320">
    <property type="entry name" value="Anti-sigma factor, zinc-finger domain"/>
    <property type="match status" value="1"/>
</dbReference>
<evidence type="ECO:0000313" key="6">
    <source>
        <dbReference type="Proteomes" id="UP000289794"/>
    </source>
</evidence>
<feature type="domain" description="Putative zinc-finger" evidence="4">
    <location>
        <begin position="3"/>
        <end position="37"/>
    </location>
</feature>
<dbReference type="EMBL" id="CP035945">
    <property type="protein sequence ID" value="QBE94796.1"/>
    <property type="molecule type" value="Genomic_DNA"/>
</dbReference>
<keyword evidence="3" id="KW-0812">Transmembrane</keyword>
<accession>A0A4P6LS87</accession>
<keyword evidence="3" id="KW-1133">Transmembrane helix</keyword>
<sequence>MKCEIIRDLLPSYVDGLTSGESDRAIEEHLKDCGDCREYLEEMKQEVQKPEMIQANKKAIRPFKKIKKAIWKVVGLTVLICALIFGGLSVYYGKSWNVKSGDVKISKEFVGKIVTIRFLPKDKNIRLYAEAESQDPNVITVRATRVNPLNKPIHRNAYCGYTFVDEETVLTPEGKKEQIAEGDVLKIQYGDKTEEFSLKELAEEACREKLASSEDVEMTYKKMDNGIVSVDFQPKLAGLTLTAERKGDYEIEIIEHYDETGNLPDNRGVSCGYTFLDSSTLLGADGEPVELTGQEMLTVKYRDKTERISLKKLAEENTQ</sequence>
<proteinExistence type="inferred from homology"/>
<evidence type="ECO:0000256" key="2">
    <source>
        <dbReference type="ARBA" id="ARBA00024438"/>
    </source>
</evidence>
<evidence type="ECO:0000259" key="4">
    <source>
        <dbReference type="Pfam" id="PF13490"/>
    </source>
</evidence>
<protein>
    <recommendedName>
        <fullName evidence="2">Anti-sigma-W factor RsiW</fullName>
    </recommendedName>
</protein>
<dbReference type="InterPro" id="IPR027383">
    <property type="entry name" value="Znf_put"/>
</dbReference>
<feature type="transmembrane region" description="Helical" evidence="3">
    <location>
        <begin position="69"/>
        <end position="92"/>
    </location>
</feature>
<dbReference type="AlphaFoldDB" id="A0A4P6LS87"/>
<reference evidence="5 6" key="1">
    <citation type="submission" date="2019-01" db="EMBL/GenBank/DDBJ databases">
        <title>PMF-metabolizing Aryl O-demethylase.</title>
        <authorList>
            <person name="Kim M."/>
        </authorList>
    </citation>
    <scope>NUCLEOTIDE SEQUENCE [LARGE SCALE GENOMIC DNA]</scope>
    <source>
        <strain evidence="5 6">PMF1</strain>
    </source>
</reference>
<evidence type="ECO:0000256" key="1">
    <source>
        <dbReference type="ARBA" id="ARBA00024353"/>
    </source>
</evidence>
<evidence type="ECO:0000256" key="3">
    <source>
        <dbReference type="SAM" id="Phobius"/>
    </source>
</evidence>
<name>A0A4P6LS87_9FIRM</name>